<dbReference type="Gene3D" id="3.40.1130.10">
    <property type="entry name" value="Glycerol-3-phosphate (1)-acyltransferase"/>
    <property type="match status" value="1"/>
</dbReference>
<proteinExistence type="predicted"/>
<dbReference type="GO" id="GO:0004366">
    <property type="term" value="F:glycerol-3-phosphate O-acyltransferase activity"/>
    <property type="evidence" value="ECO:0007669"/>
    <property type="project" value="InterPro"/>
</dbReference>
<dbReference type="GO" id="GO:0006655">
    <property type="term" value="P:phosphatidylglycerol biosynthetic process"/>
    <property type="evidence" value="ECO:0007669"/>
    <property type="project" value="TreeGrafter"/>
</dbReference>
<accession>A0A7J0FAB2</accession>
<evidence type="ECO:0000313" key="3">
    <source>
        <dbReference type="Proteomes" id="UP000585474"/>
    </source>
</evidence>
<keyword evidence="2" id="KW-0012">Acyltransferase</keyword>
<gene>
    <name evidence="2" type="ORF">Acr_10g0005440</name>
</gene>
<dbReference type="Proteomes" id="UP000585474">
    <property type="component" value="Unassembled WGS sequence"/>
</dbReference>
<dbReference type="SUPFAM" id="SSF69593">
    <property type="entry name" value="Glycerol-3-phosphate (1)-acyltransferase"/>
    <property type="match status" value="1"/>
</dbReference>
<dbReference type="GO" id="GO:0009570">
    <property type="term" value="C:chloroplast stroma"/>
    <property type="evidence" value="ECO:0007669"/>
    <property type="project" value="TreeGrafter"/>
</dbReference>
<dbReference type="InterPro" id="IPR002123">
    <property type="entry name" value="Plipid/glycerol_acylTrfase"/>
</dbReference>
<dbReference type="PANTHER" id="PTHR35695">
    <property type="entry name" value="GLYCEROL-3-PHOSPHATE ACYLTRANSFERASE, CHLOROPLASTIC"/>
    <property type="match status" value="1"/>
</dbReference>
<dbReference type="InterPro" id="IPR016222">
    <property type="entry name" value="G3P_O-acylTrfase_chlp"/>
</dbReference>
<keyword evidence="3" id="KW-1185">Reference proteome</keyword>
<dbReference type="AlphaFoldDB" id="A0A7J0FAB2"/>
<name>A0A7J0FAB2_9ERIC</name>
<feature type="domain" description="Phospholipid/glycerol acyltransferase" evidence="1">
    <location>
        <begin position="3"/>
        <end position="66"/>
    </location>
</feature>
<keyword evidence="2" id="KW-0808">Transferase</keyword>
<sequence length="82" mass="9247">MQGHNIAFISNHQTEADPAVVALLLEATHPHIAEKMTYVAGDRVITDPLSKPFSMGRNLLCVYSKKHMYDIPELAEMKRKLI</sequence>
<dbReference type="OrthoDB" id="524544at2759"/>
<dbReference type="Pfam" id="PF01553">
    <property type="entry name" value="Acyltransferase"/>
    <property type="match status" value="1"/>
</dbReference>
<comment type="caution">
    <text evidence="2">The sequence shown here is derived from an EMBL/GenBank/DDBJ whole genome shotgun (WGS) entry which is preliminary data.</text>
</comment>
<dbReference type="EMBL" id="BJWL01000010">
    <property type="protein sequence ID" value="GFY95159.1"/>
    <property type="molecule type" value="Genomic_DNA"/>
</dbReference>
<organism evidence="2 3">
    <name type="scientific">Actinidia rufa</name>
    <dbReference type="NCBI Taxonomy" id="165716"/>
    <lineage>
        <taxon>Eukaryota</taxon>
        <taxon>Viridiplantae</taxon>
        <taxon>Streptophyta</taxon>
        <taxon>Embryophyta</taxon>
        <taxon>Tracheophyta</taxon>
        <taxon>Spermatophyta</taxon>
        <taxon>Magnoliopsida</taxon>
        <taxon>eudicotyledons</taxon>
        <taxon>Gunneridae</taxon>
        <taxon>Pentapetalae</taxon>
        <taxon>asterids</taxon>
        <taxon>Ericales</taxon>
        <taxon>Actinidiaceae</taxon>
        <taxon>Actinidia</taxon>
    </lineage>
</organism>
<evidence type="ECO:0000313" key="2">
    <source>
        <dbReference type="EMBL" id="GFY95159.1"/>
    </source>
</evidence>
<protein>
    <submittedName>
        <fullName evidence="2">Phospholipid/glycerol acyltransferase family protein</fullName>
    </submittedName>
</protein>
<dbReference type="PANTHER" id="PTHR35695:SF1">
    <property type="entry name" value="GLYCEROL-3-PHOSPHATE ACYLTRANSFERASE, CHLOROPLASTIC"/>
    <property type="match status" value="1"/>
</dbReference>
<evidence type="ECO:0000259" key="1">
    <source>
        <dbReference type="Pfam" id="PF01553"/>
    </source>
</evidence>
<reference evidence="2 3" key="1">
    <citation type="submission" date="2019-07" db="EMBL/GenBank/DDBJ databases">
        <title>De Novo Assembly of kiwifruit Actinidia rufa.</title>
        <authorList>
            <person name="Sugita-Konishi S."/>
            <person name="Sato K."/>
            <person name="Mori E."/>
            <person name="Abe Y."/>
            <person name="Kisaki G."/>
            <person name="Hamano K."/>
            <person name="Suezawa K."/>
            <person name="Otani M."/>
            <person name="Fukuda T."/>
            <person name="Manabe T."/>
            <person name="Gomi K."/>
            <person name="Tabuchi M."/>
            <person name="Akimitsu K."/>
            <person name="Kataoka I."/>
        </authorList>
    </citation>
    <scope>NUCLEOTIDE SEQUENCE [LARGE SCALE GENOMIC DNA]</scope>
    <source>
        <strain evidence="3">cv. Fuchu</strain>
    </source>
</reference>